<reference evidence="1 4" key="1">
    <citation type="submission" date="2019-12" db="EMBL/GenBank/DDBJ databases">
        <authorList>
            <person name="Jiao W.-B."/>
            <person name="Schneeberger K."/>
        </authorList>
    </citation>
    <scope>NUCLEOTIDE SEQUENCE [LARGE SCALE GENOMIC DNA]</scope>
    <source>
        <strain evidence="3">cv. An-1</strain>
        <strain evidence="4">cv. C24</strain>
    </source>
</reference>
<evidence type="ECO:0000313" key="1">
    <source>
        <dbReference type="EMBL" id="CAA0404102.1"/>
    </source>
</evidence>
<accession>A0A654G340</accession>
<evidence type="ECO:0000313" key="3">
    <source>
        <dbReference type="Proteomes" id="UP000426265"/>
    </source>
</evidence>
<protein>
    <submittedName>
        <fullName evidence="1">Uncharacterized protein</fullName>
    </submittedName>
</protein>
<dbReference type="EMBL" id="CACRSJ010000110">
    <property type="protein sequence ID" value="VYS67558.1"/>
    <property type="molecule type" value="Genomic_DNA"/>
</dbReference>
<dbReference type="EMBL" id="CACSHJ010000096">
    <property type="protein sequence ID" value="CAA0404102.1"/>
    <property type="molecule type" value="Genomic_DNA"/>
</dbReference>
<dbReference type="Proteomes" id="UP000426265">
    <property type="component" value="Unassembled WGS sequence"/>
</dbReference>
<name>A0A5S9Y671_ARATH</name>
<proteinExistence type="predicted"/>
<dbReference type="OrthoDB" id="1071479at2759"/>
<dbReference type="AlphaFoldDB" id="A0A5S9Y671"/>
<gene>
    <name evidence="2" type="ORF">AN1_LOCUS22957</name>
    <name evidence="1" type="ORF">C24_LOCUS22844</name>
</gene>
<evidence type="ECO:0000313" key="4">
    <source>
        <dbReference type="Proteomes" id="UP000434276"/>
    </source>
</evidence>
<organism evidence="1 4">
    <name type="scientific">Arabidopsis thaliana</name>
    <name type="common">Mouse-ear cress</name>
    <dbReference type="NCBI Taxonomy" id="3702"/>
    <lineage>
        <taxon>Eukaryota</taxon>
        <taxon>Viridiplantae</taxon>
        <taxon>Streptophyta</taxon>
        <taxon>Embryophyta</taxon>
        <taxon>Tracheophyta</taxon>
        <taxon>Spermatophyta</taxon>
        <taxon>Magnoliopsida</taxon>
        <taxon>eudicotyledons</taxon>
        <taxon>Gunneridae</taxon>
        <taxon>Pentapetalae</taxon>
        <taxon>rosids</taxon>
        <taxon>malvids</taxon>
        <taxon>Brassicales</taxon>
        <taxon>Brassicaceae</taxon>
        <taxon>Camelineae</taxon>
        <taxon>Arabidopsis</taxon>
    </lineage>
</organism>
<evidence type="ECO:0000313" key="2">
    <source>
        <dbReference type="EMBL" id="VYS67558.1"/>
    </source>
</evidence>
<accession>A0A5S9Y671</accession>
<dbReference type="Proteomes" id="UP000434276">
    <property type="component" value="Unassembled WGS sequence"/>
</dbReference>
<sequence>MGFTHCMHPYDVSRRANQTMMKAVQMEISSSNSTIPADRSTVFGLGRFKVIGLDMDRLDP</sequence>